<dbReference type="GO" id="GO:0005737">
    <property type="term" value="C:cytoplasm"/>
    <property type="evidence" value="ECO:0007669"/>
    <property type="project" value="TreeGrafter"/>
</dbReference>
<dbReference type="GO" id="GO:0008017">
    <property type="term" value="F:microtubule binding"/>
    <property type="evidence" value="ECO:0007669"/>
    <property type="project" value="TreeGrafter"/>
</dbReference>
<accession>V6U464</accession>
<dbReference type="GO" id="GO:0031122">
    <property type="term" value="P:cytoplasmic microtubule organization"/>
    <property type="evidence" value="ECO:0007669"/>
    <property type="project" value="TreeGrafter"/>
</dbReference>
<comment type="caution">
    <text evidence="3">The sequence shown here is derived from an EMBL/GenBank/DDBJ whole genome shotgun (WGS) entry which is preliminary data.</text>
</comment>
<proteinExistence type="predicted"/>
<dbReference type="PANTHER" id="PTHR18947:SF28">
    <property type="entry name" value="GIRDIN, ISOFORM A"/>
    <property type="match status" value="1"/>
</dbReference>
<dbReference type="Proteomes" id="UP000018040">
    <property type="component" value="Unassembled WGS sequence"/>
</dbReference>
<reference evidence="4" key="1">
    <citation type="submission" date="2012-02" db="EMBL/GenBank/DDBJ databases">
        <title>Genome sequencing of Giardia lamblia Genotypes A2 and B isolates (DH and GS) and comparative analysis with the genomes of Genotypes A1 and E (WB and Pig).</title>
        <authorList>
            <person name="Adam R."/>
            <person name="Dahlstrom E."/>
            <person name="Martens C."/>
            <person name="Bruno D."/>
            <person name="Barbian K."/>
            <person name="Porcella S.F."/>
            <person name="Nash T."/>
        </authorList>
    </citation>
    <scope>NUCLEOTIDE SEQUENCE</scope>
    <source>
        <strain evidence="4">GS</strain>
    </source>
</reference>
<dbReference type="Gene3D" id="1.10.287.1490">
    <property type="match status" value="1"/>
</dbReference>
<sequence>MLISIRLQMHTSRMMPMDASLHMTQVQTSSRSDTEHMELRQELIDKESILALEQQRALLNEVKAAAVQKEIDLENLRLQQLKESARMDALENALSRTSARKVVLEREVQEKDMEIKRLLENTDILRSEHTTLLVRVEEQEQEIQALRGALFTANKQATDLHQQLGNQIQLSNDLQRRVDVAVENNKVLQDRTEKAEQQASELDTQLTLVRKENGVLSKAVLLNEQIANQSLIATKELAKKVFQLDRVLAELRRQKDFASSHLELLLDETLRVRRILGSTPKAVLKLRSICKAAVFVGRLMEIVKGKGGYGHKISNDNDCINRSVNGLRAEDIAEIAGLVDNTTYNSMRSQDAITLLALKSAVHLECNFVKSISGAGPVSKQMRNKWAFLSADGKKTMAEAIKELKTDLRTLSETCCELQKINGEIKDSMLRKNSECTTLQGQVASLQADKNLLEGDIEGLNRRVSELYDNLTNLKVNHDTKCREFNSLLSSLKQCEEELEQRINEVANLKSRIVIMTESMDERERRNMQLERDLQRLQGNIRCKEAEIESTRRVVDQLAIESQNTRKEAEEKLRILRETEAALERERNERAERARRRIQLLENRAIMEDAVSNQIEDAAREANRLSVSSGVGGSHGYGGFDRSHAPPLTNTYAMDHTDRDITTAMENRGMIDRSVSFSIHAQPRDTSASYHSHPRSPSAPTAPITASPLAVSRASERLTKNQMRDLMASVGSRGYQY</sequence>
<dbReference type="VEuPathDB" id="GiardiaDB:DHA2_17412"/>
<dbReference type="VEuPathDB" id="GiardiaDB:GL50803_0017412"/>
<feature type="coiled-coil region" evidence="1">
    <location>
        <begin position="443"/>
        <end position="604"/>
    </location>
</feature>
<organism evidence="3 4">
    <name type="scientific">Giardia intestinalis</name>
    <name type="common">Giardia lamblia</name>
    <dbReference type="NCBI Taxonomy" id="5741"/>
    <lineage>
        <taxon>Eukaryota</taxon>
        <taxon>Metamonada</taxon>
        <taxon>Diplomonadida</taxon>
        <taxon>Hexamitidae</taxon>
        <taxon>Giardiinae</taxon>
        <taxon>Giardia</taxon>
    </lineage>
</organism>
<feature type="coiled-coil region" evidence="1">
    <location>
        <begin position="59"/>
        <end position="212"/>
    </location>
</feature>
<dbReference type="AlphaFoldDB" id="V6U464"/>
<dbReference type="GO" id="GO:0051959">
    <property type="term" value="F:dynein light intermediate chain binding"/>
    <property type="evidence" value="ECO:0007669"/>
    <property type="project" value="TreeGrafter"/>
</dbReference>
<feature type="compositionally biased region" description="Low complexity" evidence="2">
    <location>
        <begin position="695"/>
        <end position="708"/>
    </location>
</feature>
<evidence type="ECO:0000256" key="2">
    <source>
        <dbReference type="SAM" id="MobiDB-lite"/>
    </source>
</evidence>
<dbReference type="VEuPathDB" id="GiardiaDB:QR46_1500"/>
<dbReference type="GO" id="GO:0005815">
    <property type="term" value="C:microtubule organizing center"/>
    <property type="evidence" value="ECO:0007669"/>
    <property type="project" value="TreeGrafter"/>
</dbReference>
<evidence type="ECO:0000256" key="1">
    <source>
        <dbReference type="SAM" id="Coils"/>
    </source>
</evidence>
<dbReference type="SUPFAM" id="SSF90257">
    <property type="entry name" value="Myosin rod fragments"/>
    <property type="match status" value="1"/>
</dbReference>
<name>V6U464_GIAIN</name>
<gene>
    <name evidence="3" type="ORF">GSB_17412</name>
</gene>
<evidence type="ECO:0000313" key="3">
    <source>
        <dbReference type="EMBL" id="ESU44050.1"/>
    </source>
</evidence>
<feature type="region of interest" description="Disordered" evidence="2">
    <location>
        <begin position="682"/>
        <end position="710"/>
    </location>
</feature>
<dbReference type="GO" id="GO:0030705">
    <property type="term" value="P:cytoskeleton-dependent intracellular transport"/>
    <property type="evidence" value="ECO:0007669"/>
    <property type="project" value="TreeGrafter"/>
</dbReference>
<evidence type="ECO:0000313" key="4">
    <source>
        <dbReference type="Proteomes" id="UP000018040"/>
    </source>
</evidence>
<dbReference type="PANTHER" id="PTHR18947">
    <property type="entry name" value="HOOK PROTEINS"/>
    <property type="match status" value="1"/>
</dbReference>
<protein>
    <submittedName>
        <fullName evidence="3">Chromosome segregation protein SMC</fullName>
    </submittedName>
</protein>
<dbReference type="VEuPathDB" id="GiardiaDB:GL50581_4175"/>
<reference evidence="3 4" key="2">
    <citation type="journal article" date="2013" name="Genome Biol. Evol.">
        <title>Genome sequencing of Giardia lamblia genotypes A2 and B isolates (DH and GS) and comparative analysis with the genomes of genotypes A1 and E (WB and Pig).</title>
        <authorList>
            <person name="Adam R.D."/>
            <person name="Dahlstrom E.W."/>
            <person name="Martens C.A."/>
            <person name="Bruno D.P."/>
            <person name="Barbian K.D."/>
            <person name="Ricklefs S.M."/>
            <person name="Hernandez M.M."/>
            <person name="Narla N.P."/>
            <person name="Patel R.B."/>
            <person name="Porcella S.F."/>
            <person name="Nash T.E."/>
        </authorList>
    </citation>
    <scope>NUCLEOTIDE SEQUENCE [LARGE SCALE GENOMIC DNA]</scope>
    <source>
        <strain evidence="3 4">GS</strain>
    </source>
</reference>
<dbReference type="OrthoDB" id="10256857at2759"/>
<dbReference type="EMBL" id="AHHH01000031">
    <property type="protein sequence ID" value="ESU44050.1"/>
    <property type="molecule type" value="Genomic_DNA"/>
</dbReference>
<keyword evidence="1" id="KW-0175">Coiled coil</keyword>